<evidence type="ECO:0000256" key="2">
    <source>
        <dbReference type="ARBA" id="ARBA00004167"/>
    </source>
</evidence>
<keyword evidence="8 14" id="KW-0863">Zinc-finger</keyword>
<proteinExistence type="inferred from homology"/>
<protein>
    <recommendedName>
        <fullName evidence="4">RING-type E3 ubiquitin transferase</fullName>
        <ecNumber evidence="4">2.3.2.27</ecNumber>
    </recommendedName>
</protein>
<keyword evidence="11 16" id="KW-1133">Transmembrane helix</keyword>
<evidence type="ECO:0000256" key="12">
    <source>
        <dbReference type="ARBA" id="ARBA00023136"/>
    </source>
</evidence>
<keyword evidence="5" id="KW-0808">Transferase</keyword>
<keyword evidence="12 16" id="KW-0472">Membrane</keyword>
<comment type="subcellular location">
    <subcellularLocation>
        <location evidence="2">Membrane</location>
        <topology evidence="2">Single-pass membrane protein</topology>
    </subcellularLocation>
</comment>
<evidence type="ECO:0000256" key="11">
    <source>
        <dbReference type="ARBA" id="ARBA00022989"/>
    </source>
</evidence>
<keyword evidence="19" id="KW-1185">Reference proteome</keyword>
<evidence type="ECO:0000313" key="19">
    <source>
        <dbReference type="Proteomes" id="UP000594263"/>
    </source>
</evidence>
<evidence type="ECO:0000256" key="9">
    <source>
        <dbReference type="ARBA" id="ARBA00022786"/>
    </source>
</evidence>
<dbReference type="GO" id="GO:0008270">
    <property type="term" value="F:zinc ion binding"/>
    <property type="evidence" value="ECO:0007669"/>
    <property type="project" value="UniProtKB-KW"/>
</dbReference>
<dbReference type="EnsemblPlants" id="Kaladp0069s0040.1.v1.1">
    <property type="protein sequence ID" value="Kaladp0069s0040.1.v1.1.CDS.1"/>
    <property type="gene ID" value="Kaladp0069s0040.v1.1"/>
</dbReference>
<comment type="catalytic activity">
    <reaction evidence="1">
        <text>S-ubiquitinyl-[E2 ubiquitin-conjugating enzyme]-L-cysteine + [acceptor protein]-L-lysine = [E2 ubiquitin-conjugating enzyme]-L-cysteine + N(6)-ubiquitinyl-[acceptor protein]-L-lysine.</text>
        <dbReference type="EC" id="2.3.2.27"/>
    </reaction>
</comment>
<dbReference type="InterPro" id="IPR044600">
    <property type="entry name" value="ATL1/ATL16-like"/>
</dbReference>
<evidence type="ECO:0000256" key="7">
    <source>
        <dbReference type="ARBA" id="ARBA00022723"/>
    </source>
</evidence>
<dbReference type="InterPro" id="IPR001841">
    <property type="entry name" value="Znf_RING"/>
</dbReference>
<dbReference type="InterPro" id="IPR013083">
    <property type="entry name" value="Znf_RING/FYVE/PHD"/>
</dbReference>
<name>A0A7N0UKC2_KALFE</name>
<keyword evidence="10" id="KW-0862">Zinc</keyword>
<dbReference type="AlphaFoldDB" id="A0A7N0UKC2"/>
<feature type="region of interest" description="Disordered" evidence="15">
    <location>
        <begin position="188"/>
        <end position="210"/>
    </location>
</feature>
<evidence type="ECO:0000259" key="17">
    <source>
        <dbReference type="PROSITE" id="PS50089"/>
    </source>
</evidence>
<feature type="compositionally biased region" description="Low complexity" evidence="15">
    <location>
        <begin position="196"/>
        <end position="208"/>
    </location>
</feature>
<comment type="pathway">
    <text evidence="3">Protein modification; protein ubiquitination.</text>
</comment>
<dbReference type="PANTHER" id="PTHR46913:SF1">
    <property type="entry name" value="RING-H2 FINGER PROTEIN ATL16"/>
    <property type="match status" value="1"/>
</dbReference>
<dbReference type="GO" id="GO:0061630">
    <property type="term" value="F:ubiquitin protein ligase activity"/>
    <property type="evidence" value="ECO:0007669"/>
    <property type="project" value="UniProtKB-EC"/>
</dbReference>
<evidence type="ECO:0000256" key="16">
    <source>
        <dbReference type="SAM" id="Phobius"/>
    </source>
</evidence>
<sequence length="295" mass="31934">MASSSQADNVTVTDAPNKGYELSGKIMLSAIVILFAVVIFMVCLHLYARWYLLRARRRQLQRRNRSRRRNIVFYVDSAAPAASRGLDPSVLNSIPVFVFSGDSDQKAVAECAVCLSEFEDGEKGRSLPKCNHSFHIDCIDMWFHSHSTCPLCRAPVEPVAEVANSNVGNHVVVVDSASQAEPRAILVPTQDGMPEATTASSSSSSGASRNTQLEIKGFVIEIPRRHDLAENDSSTNSPQAIRTPGGRLMSLRRILTRGLSMSSPNSAGIRAGGGECCDLEIGNASREPNTTQSLS</sequence>
<dbReference type="PANTHER" id="PTHR46913">
    <property type="entry name" value="RING-H2 FINGER PROTEIN ATL16"/>
    <property type="match status" value="1"/>
</dbReference>
<feature type="domain" description="RING-type" evidence="17">
    <location>
        <begin position="111"/>
        <end position="153"/>
    </location>
</feature>
<dbReference type="EC" id="2.3.2.27" evidence="4"/>
<keyword evidence="7" id="KW-0479">Metal-binding</keyword>
<evidence type="ECO:0000256" key="14">
    <source>
        <dbReference type="PROSITE-ProRule" id="PRU00175"/>
    </source>
</evidence>
<evidence type="ECO:0000256" key="4">
    <source>
        <dbReference type="ARBA" id="ARBA00012483"/>
    </source>
</evidence>
<reference evidence="18" key="1">
    <citation type="submission" date="2021-01" db="UniProtKB">
        <authorList>
            <consortium name="EnsemblPlants"/>
        </authorList>
    </citation>
    <scope>IDENTIFICATION</scope>
</reference>
<evidence type="ECO:0000256" key="15">
    <source>
        <dbReference type="SAM" id="MobiDB-lite"/>
    </source>
</evidence>
<dbReference type="Gene3D" id="3.30.40.10">
    <property type="entry name" value="Zinc/RING finger domain, C3HC4 (zinc finger)"/>
    <property type="match status" value="1"/>
</dbReference>
<evidence type="ECO:0000256" key="10">
    <source>
        <dbReference type="ARBA" id="ARBA00022833"/>
    </source>
</evidence>
<evidence type="ECO:0000313" key="18">
    <source>
        <dbReference type="EnsemblPlants" id="Kaladp0069s0040.1.v1.1.CDS.1"/>
    </source>
</evidence>
<dbReference type="SMART" id="SM00184">
    <property type="entry name" value="RING"/>
    <property type="match status" value="1"/>
</dbReference>
<dbReference type="Proteomes" id="UP000594263">
    <property type="component" value="Unplaced"/>
</dbReference>
<dbReference type="GO" id="GO:0016567">
    <property type="term" value="P:protein ubiquitination"/>
    <property type="evidence" value="ECO:0007669"/>
    <property type="project" value="InterPro"/>
</dbReference>
<evidence type="ECO:0000256" key="8">
    <source>
        <dbReference type="ARBA" id="ARBA00022771"/>
    </source>
</evidence>
<dbReference type="GO" id="GO:0016020">
    <property type="term" value="C:membrane"/>
    <property type="evidence" value="ECO:0007669"/>
    <property type="project" value="UniProtKB-SubCell"/>
</dbReference>
<evidence type="ECO:0000256" key="5">
    <source>
        <dbReference type="ARBA" id="ARBA00022679"/>
    </source>
</evidence>
<comment type="similarity">
    <text evidence="13">Belongs to the RING-type zinc finger family. ATL subfamily.</text>
</comment>
<keyword evidence="9" id="KW-0833">Ubl conjugation pathway</keyword>
<evidence type="ECO:0000256" key="1">
    <source>
        <dbReference type="ARBA" id="ARBA00000900"/>
    </source>
</evidence>
<organism evidence="18 19">
    <name type="scientific">Kalanchoe fedtschenkoi</name>
    <name type="common">Lavender scallops</name>
    <name type="synonym">South American air plant</name>
    <dbReference type="NCBI Taxonomy" id="63787"/>
    <lineage>
        <taxon>Eukaryota</taxon>
        <taxon>Viridiplantae</taxon>
        <taxon>Streptophyta</taxon>
        <taxon>Embryophyta</taxon>
        <taxon>Tracheophyta</taxon>
        <taxon>Spermatophyta</taxon>
        <taxon>Magnoliopsida</taxon>
        <taxon>eudicotyledons</taxon>
        <taxon>Gunneridae</taxon>
        <taxon>Pentapetalae</taxon>
        <taxon>Saxifragales</taxon>
        <taxon>Crassulaceae</taxon>
        <taxon>Kalanchoe</taxon>
    </lineage>
</organism>
<keyword evidence="6 16" id="KW-0812">Transmembrane</keyword>
<dbReference type="CDD" id="cd16461">
    <property type="entry name" value="RING-H2_EL5-like"/>
    <property type="match status" value="1"/>
</dbReference>
<dbReference type="Pfam" id="PF13639">
    <property type="entry name" value="zf-RING_2"/>
    <property type="match status" value="1"/>
</dbReference>
<dbReference type="FunFam" id="3.30.40.10:FF:000475">
    <property type="entry name" value="RING-H2 finger protein ATL3"/>
    <property type="match status" value="1"/>
</dbReference>
<dbReference type="PROSITE" id="PS50089">
    <property type="entry name" value="ZF_RING_2"/>
    <property type="match status" value="1"/>
</dbReference>
<feature type="compositionally biased region" description="Polar residues" evidence="15">
    <location>
        <begin position="231"/>
        <end position="240"/>
    </location>
</feature>
<dbReference type="OMA" id="RRNIVFY"/>
<feature type="region of interest" description="Disordered" evidence="15">
    <location>
        <begin position="226"/>
        <end position="248"/>
    </location>
</feature>
<evidence type="ECO:0000256" key="13">
    <source>
        <dbReference type="ARBA" id="ARBA00024209"/>
    </source>
</evidence>
<dbReference type="SUPFAM" id="SSF57850">
    <property type="entry name" value="RING/U-box"/>
    <property type="match status" value="1"/>
</dbReference>
<accession>A0A7N0UKC2</accession>
<feature type="transmembrane region" description="Helical" evidence="16">
    <location>
        <begin position="26"/>
        <end position="48"/>
    </location>
</feature>
<evidence type="ECO:0000256" key="3">
    <source>
        <dbReference type="ARBA" id="ARBA00004906"/>
    </source>
</evidence>
<evidence type="ECO:0000256" key="6">
    <source>
        <dbReference type="ARBA" id="ARBA00022692"/>
    </source>
</evidence>
<dbReference type="Gramene" id="Kaladp0069s0040.1.v1.1">
    <property type="protein sequence ID" value="Kaladp0069s0040.1.v1.1.CDS.1"/>
    <property type="gene ID" value="Kaladp0069s0040.v1.1"/>
</dbReference>